<evidence type="ECO:0000313" key="2">
    <source>
        <dbReference type="EMBL" id="ROR92646.1"/>
    </source>
</evidence>
<organism evidence="2 3">
    <name type="scientific">Nocardioides aurantiacus</name>
    <dbReference type="NCBI Taxonomy" id="86796"/>
    <lineage>
        <taxon>Bacteria</taxon>
        <taxon>Bacillati</taxon>
        <taxon>Actinomycetota</taxon>
        <taxon>Actinomycetes</taxon>
        <taxon>Propionibacteriales</taxon>
        <taxon>Nocardioidaceae</taxon>
        <taxon>Nocardioides</taxon>
    </lineage>
</organism>
<dbReference type="OrthoDB" id="9903209at2"/>
<dbReference type="AlphaFoldDB" id="A0A3N2CYT9"/>
<gene>
    <name evidence="2" type="ORF">EDD33_3543</name>
</gene>
<dbReference type="RefSeq" id="WP_123392307.1">
    <property type="nucleotide sequence ID" value="NZ_RKHO01000001.1"/>
</dbReference>
<protein>
    <submittedName>
        <fullName evidence="2">Uncharacterized protein</fullName>
    </submittedName>
</protein>
<feature type="region of interest" description="Disordered" evidence="1">
    <location>
        <begin position="146"/>
        <end position="222"/>
    </location>
</feature>
<feature type="compositionally biased region" description="Pro residues" evidence="1">
    <location>
        <begin position="212"/>
        <end position="222"/>
    </location>
</feature>
<sequence>MSGEVNILIEEIEAIAQQTRSQIASAAQEGAGEFANATLDAGAFAGIPPGLAFHEHQATAHQVFTEILMGVVTDLEEFADALASNAANHRAVDESNADTMTSMEARRADEQAAAAAMSNVNDQYDDHTGLQSQEVYEENLDEDHPAAETMDNGVEGSPGEVADGVEASPGGAAGGADPSAPADPSGAGPATTGPATTGPATTGPTSPGSAPQGPPPGEGGSF</sequence>
<dbReference type="EMBL" id="RKHO01000001">
    <property type="protein sequence ID" value="ROR92646.1"/>
    <property type="molecule type" value="Genomic_DNA"/>
</dbReference>
<proteinExistence type="predicted"/>
<feature type="compositionally biased region" description="Low complexity" evidence="1">
    <location>
        <begin position="167"/>
        <end position="211"/>
    </location>
</feature>
<evidence type="ECO:0000313" key="3">
    <source>
        <dbReference type="Proteomes" id="UP000281738"/>
    </source>
</evidence>
<dbReference type="Proteomes" id="UP000281738">
    <property type="component" value="Unassembled WGS sequence"/>
</dbReference>
<name>A0A3N2CYT9_9ACTN</name>
<comment type="caution">
    <text evidence="2">The sequence shown here is derived from an EMBL/GenBank/DDBJ whole genome shotgun (WGS) entry which is preliminary data.</text>
</comment>
<accession>A0A3N2CYT9</accession>
<evidence type="ECO:0000256" key="1">
    <source>
        <dbReference type="SAM" id="MobiDB-lite"/>
    </source>
</evidence>
<keyword evidence="3" id="KW-1185">Reference proteome</keyword>
<reference evidence="2 3" key="1">
    <citation type="submission" date="2018-11" db="EMBL/GenBank/DDBJ databases">
        <title>Sequencing the genomes of 1000 actinobacteria strains.</title>
        <authorList>
            <person name="Klenk H.-P."/>
        </authorList>
    </citation>
    <scope>NUCLEOTIDE SEQUENCE [LARGE SCALE GENOMIC DNA]</scope>
    <source>
        <strain evidence="2 3">DSM 12652</strain>
    </source>
</reference>